<dbReference type="PANTHER" id="PTHR11947">
    <property type="entry name" value="PYRUVATE DEHYDROGENASE KINASE"/>
    <property type="match status" value="1"/>
</dbReference>
<feature type="region of interest" description="Disordered" evidence="8">
    <location>
        <begin position="288"/>
        <end position="311"/>
    </location>
</feature>
<keyword evidence="3 7" id="KW-0547">Nucleotide-binding</keyword>
<dbReference type="InterPro" id="IPR018955">
    <property type="entry name" value="BCDHK/PDK_N"/>
</dbReference>
<evidence type="ECO:0000256" key="1">
    <source>
        <dbReference type="ARBA" id="ARBA00006155"/>
    </source>
</evidence>
<dbReference type="PANTHER" id="PTHR11947:SF25">
    <property type="entry name" value="[PYRUVATE DEHYDROGENASE (ACETYL-TRANSFERRING)] KINASE 2, MITOCHONDRIAL"/>
    <property type="match status" value="1"/>
</dbReference>
<comment type="subcellular location">
    <subcellularLocation>
        <location evidence="7">Mitochondrion matrix</location>
    </subcellularLocation>
</comment>
<feature type="region of interest" description="Disordered" evidence="8">
    <location>
        <begin position="352"/>
        <end position="386"/>
    </location>
</feature>
<dbReference type="Proteomes" id="UP000243876">
    <property type="component" value="Unassembled WGS sequence"/>
</dbReference>
<dbReference type="InterPro" id="IPR036784">
    <property type="entry name" value="AK/P_DHK_N_sf"/>
</dbReference>
<proteinExistence type="inferred from homology"/>
<dbReference type="OrthoDB" id="3264224at2759"/>
<comment type="similarity">
    <text evidence="1 7">Belongs to the PDK/BCKDK protein kinase family.</text>
</comment>
<protein>
    <recommendedName>
        <fullName evidence="7">Protein-serine/threonine kinase</fullName>
        <ecNumber evidence="7">2.7.11.-</ecNumber>
    </recommendedName>
</protein>
<evidence type="ECO:0000256" key="3">
    <source>
        <dbReference type="ARBA" id="ARBA00022741"/>
    </source>
</evidence>
<reference evidence="11" key="1">
    <citation type="submission" date="2015-02" db="EMBL/GenBank/DDBJ databases">
        <authorList>
            <person name="Gon?alves P."/>
        </authorList>
    </citation>
    <scope>NUCLEOTIDE SEQUENCE [LARGE SCALE GENOMIC DNA]</scope>
</reference>
<dbReference type="GO" id="GO:0005524">
    <property type="term" value="F:ATP binding"/>
    <property type="evidence" value="ECO:0007669"/>
    <property type="project" value="UniProtKB-UniRule"/>
</dbReference>
<dbReference type="EC" id="2.7.11.-" evidence="7"/>
<dbReference type="GO" id="GO:0004740">
    <property type="term" value="F:pyruvate dehydrogenase (acetyl-transferring) kinase activity"/>
    <property type="evidence" value="ECO:0007669"/>
    <property type="project" value="TreeGrafter"/>
</dbReference>
<feature type="domain" description="Branched-chain alpha-ketoacid dehydrogenase kinase/Pyruvate dehydrogenase kinase N-terminal" evidence="9">
    <location>
        <begin position="54"/>
        <end position="228"/>
    </location>
</feature>
<evidence type="ECO:0000256" key="4">
    <source>
        <dbReference type="ARBA" id="ARBA00022777"/>
    </source>
</evidence>
<dbReference type="InterPro" id="IPR039028">
    <property type="entry name" value="BCKD/PDK"/>
</dbReference>
<dbReference type="SUPFAM" id="SSF69012">
    <property type="entry name" value="alpha-ketoacid dehydrogenase kinase, N-terminal domain"/>
    <property type="match status" value="1"/>
</dbReference>
<keyword evidence="11" id="KW-1185">Reference proteome</keyword>
<dbReference type="GO" id="GO:0005759">
    <property type="term" value="C:mitochondrial matrix"/>
    <property type="evidence" value="ECO:0007669"/>
    <property type="project" value="UniProtKB-SubCell"/>
</dbReference>
<dbReference type="InterPro" id="IPR036890">
    <property type="entry name" value="HATPase_C_sf"/>
</dbReference>
<name>A0A0D6EFS4_SPOSA</name>
<dbReference type="GO" id="GO:0010906">
    <property type="term" value="P:regulation of glucose metabolic process"/>
    <property type="evidence" value="ECO:0007669"/>
    <property type="project" value="TreeGrafter"/>
</dbReference>
<feature type="compositionally biased region" description="Low complexity" evidence="8">
    <location>
        <begin position="360"/>
        <end position="386"/>
    </location>
</feature>
<evidence type="ECO:0000259" key="9">
    <source>
        <dbReference type="Pfam" id="PF10436"/>
    </source>
</evidence>
<accession>A0A0D6EFS4</accession>
<dbReference type="Gene3D" id="1.20.140.20">
    <property type="entry name" value="Alpha-ketoacid/pyruvate dehydrogenase kinase, N-terminal domain"/>
    <property type="match status" value="1"/>
</dbReference>
<dbReference type="SUPFAM" id="SSF55874">
    <property type="entry name" value="ATPase domain of HSP90 chaperone/DNA topoisomerase II/histidine kinase"/>
    <property type="match status" value="2"/>
</dbReference>
<evidence type="ECO:0000313" key="11">
    <source>
        <dbReference type="Proteomes" id="UP000243876"/>
    </source>
</evidence>
<dbReference type="Gene3D" id="3.30.565.10">
    <property type="entry name" value="Histidine kinase-like ATPase, C-terminal domain"/>
    <property type="match status" value="1"/>
</dbReference>
<keyword evidence="6 7" id="KW-0496">Mitochondrion</keyword>
<dbReference type="EMBL" id="CENE01000001">
    <property type="protein sequence ID" value="CEQ38741.1"/>
    <property type="molecule type" value="Genomic_DNA"/>
</dbReference>
<keyword evidence="2 7" id="KW-0808">Transferase</keyword>
<gene>
    <name evidence="10" type="primary">SPOSA6832_00198</name>
</gene>
<evidence type="ECO:0000256" key="5">
    <source>
        <dbReference type="ARBA" id="ARBA00022840"/>
    </source>
</evidence>
<organism evidence="10 11">
    <name type="scientific">Sporidiobolus salmonicolor</name>
    <name type="common">Yeast-like fungus</name>
    <name type="synonym">Sporobolomyces salmonicolor</name>
    <dbReference type="NCBI Taxonomy" id="5005"/>
    <lineage>
        <taxon>Eukaryota</taxon>
        <taxon>Fungi</taxon>
        <taxon>Dikarya</taxon>
        <taxon>Basidiomycota</taxon>
        <taxon>Pucciniomycotina</taxon>
        <taxon>Microbotryomycetes</taxon>
        <taxon>Sporidiobolales</taxon>
        <taxon>Sporidiobolaceae</taxon>
        <taxon>Sporobolomyces</taxon>
    </lineage>
</organism>
<dbReference type="AlphaFoldDB" id="A0A0D6EFS4"/>
<evidence type="ECO:0000256" key="7">
    <source>
        <dbReference type="RuleBase" id="RU366032"/>
    </source>
</evidence>
<evidence type="ECO:0000256" key="2">
    <source>
        <dbReference type="ARBA" id="ARBA00022679"/>
    </source>
</evidence>
<evidence type="ECO:0000256" key="8">
    <source>
        <dbReference type="SAM" id="MobiDB-lite"/>
    </source>
</evidence>
<sequence length="470" mass="50679">MSHATAHLFQHVRPAASSVASSTSAATSSSRKSAVPAFYLNKVIETYAAKSSTPISLSSMINFGKYGRNKGEKEEADTLVKSGNFLRTELPTRLSHRLRDLQELPFVVASHPRMEHVYELYLEAFDGIRRFPPIKDLDDNDRFCSFMQGTLDKHRVVIPELAIGVSETSPLHLPPAALDRIMLRMLRSRISRRVITEQHIALTSQFRERQRRKGKEKATAEEETRVGSVDTKLNAADVVEPRSFMLFELIKNAVHATVSAHGSSAPLHPTFVTITHGPRDLAIRVSDQGGGIPPYGGLPPDPSDLSSVLSSNPLLPSSPTIGAPLSAQRLDIFSFSHMRRFYQHHAALAAAEPPAPAPSSPSAGALEPSSSSSFPSASLPPSSSSPASDLKGIMALRALGSTGLAGTVSEQLARPASALLDFDAPQMRSGIGLPLSKMYAEYFAGALEIFTVQGWGSDALLRIPKFGLAA</sequence>
<feature type="non-terminal residue" evidence="10">
    <location>
        <position position="1"/>
    </location>
</feature>
<evidence type="ECO:0000313" key="10">
    <source>
        <dbReference type="EMBL" id="CEQ38741.1"/>
    </source>
</evidence>
<keyword evidence="5 7" id="KW-0067">ATP-binding</keyword>
<dbReference type="Pfam" id="PF10436">
    <property type="entry name" value="BCDHK_Adom3"/>
    <property type="match status" value="1"/>
</dbReference>
<evidence type="ECO:0000256" key="6">
    <source>
        <dbReference type="ARBA" id="ARBA00023128"/>
    </source>
</evidence>
<keyword evidence="4 7" id="KW-0418">Kinase</keyword>